<dbReference type="NCBIfam" id="TIGR01262">
    <property type="entry name" value="maiA"/>
    <property type="match status" value="1"/>
</dbReference>
<dbReference type="SUPFAM" id="SSF47616">
    <property type="entry name" value="GST C-terminal domain-like"/>
    <property type="match status" value="1"/>
</dbReference>
<dbReference type="PROSITE" id="PS50405">
    <property type="entry name" value="GST_CTER"/>
    <property type="match status" value="1"/>
</dbReference>
<dbReference type="InterPro" id="IPR004045">
    <property type="entry name" value="Glutathione_S-Trfase_N"/>
</dbReference>
<keyword evidence="4" id="KW-0413">Isomerase</keyword>
<dbReference type="RefSeq" id="WP_105237962.1">
    <property type="nucleotide sequence ID" value="NZ_CP023270.1"/>
</dbReference>
<dbReference type="CDD" id="cd03042">
    <property type="entry name" value="GST_N_Zeta"/>
    <property type="match status" value="1"/>
</dbReference>
<dbReference type="GO" id="GO:0004364">
    <property type="term" value="F:glutathione transferase activity"/>
    <property type="evidence" value="ECO:0007669"/>
    <property type="project" value="TreeGrafter"/>
</dbReference>
<gene>
    <name evidence="4" type="primary">maiA</name>
    <name evidence="4" type="ORF">CLM73_07630</name>
</gene>
<comment type="similarity">
    <text evidence="1">Belongs to the GST superfamily. Zeta family.</text>
</comment>
<sequence>MQLYSYFRSSAAYRVRIALNLKGLPYEYVPVHLLKDGGQQLSADYRKVNPTALVPALVDGDAVIGQSLAIIEYLEETHPETPLLPADAIGRARVRDLALGIACDTHPLNNLRVLKYLKHTLGVDEAAKTAWYKHWVHQGLEALEAQLAGSRATGQFCHGDTPTIADLCLVPQVANAQRFECDLSAMPNVLRIDAACRALPAFEAAAPGKQPDAE</sequence>
<dbReference type="GO" id="GO:0016034">
    <property type="term" value="F:maleylacetoacetate isomerase activity"/>
    <property type="evidence" value="ECO:0007669"/>
    <property type="project" value="TreeGrafter"/>
</dbReference>
<dbReference type="InterPro" id="IPR005955">
    <property type="entry name" value="GST_Zeta"/>
</dbReference>
<dbReference type="OrthoDB" id="509852at2"/>
<dbReference type="GO" id="GO:0005737">
    <property type="term" value="C:cytoplasm"/>
    <property type="evidence" value="ECO:0007669"/>
    <property type="project" value="InterPro"/>
</dbReference>
<dbReference type="SFLD" id="SFLDG00358">
    <property type="entry name" value="Main_(cytGST)"/>
    <property type="match status" value="1"/>
</dbReference>
<evidence type="ECO:0000256" key="1">
    <source>
        <dbReference type="ARBA" id="ARBA00010007"/>
    </source>
</evidence>
<dbReference type="SFLD" id="SFLDS00019">
    <property type="entry name" value="Glutathione_Transferase_(cytos"/>
    <property type="match status" value="1"/>
</dbReference>
<dbReference type="Gene3D" id="3.40.30.10">
    <property type="entry name" value="Glutaredoxin"/>
    <property type="match status" value="1"/>
</dbReference>
<dbReference type="Pfam" id="PF13417">
    <property type="entry name" value="GST_N_3"/>
    <property type="match status" value="1"/>
</dbReference>
<keyword evidence="5" id="KW-1185">Reference proteome</keyword>
<dbReference type="GO" id="GO:0006749">
    <property type="term" value="P:glutathione metabolic process"/>
    <property type="evidence" value="ECO:0007669"/>
    <property type="project" value="TreeGrafter"/>
</dbReference>
<dbReference type="SUPFAM" id="SSF52833">
    <property type="entry name" value="Thioredoxin-like"/>
    <property type="match status" value="1"/>
</dbReference>
<name>A0A2S0I4T5_9BURK</name>
<dbReference type="Gene3D" id="1.20.1050.10">
    <property type="match status" value="1"/>
</dbReference>
<protein>
    <submittedName>
        <fullName evidence="4">Maleylacetoacetate isomerase</fullName>
    </submittedName>
</protein>
<evidence type="ECO:0000313" key="4">
    <source>
        <dbReference type="EMBL" id="AVJ27003.1"/>
    </source>
</evidence>
<evidence type="ECO:0000313" key="5">
    <source>
        <dbReference type="Proteomes" id="UP000239477"/>
    </source>
</evidence>
<dbReference type="InterPro" id="IPR034333">
    <property type="entry name" value="GST_Zeta_N"/>
</dbReference>
<dbReference type="InterPro" id="IPR036282">
    <property type="entry name" value="Glutathione-S-Trfase_C_sf"/>
</dbReference>
<dbReference type="InterPro" id="IPR036249">
    <property type="entry name" value="Thioredoxin-like_sf"/>
</dbReference>
<proteinExistence type="inferred from homology"/>
<dbReference type="PROSITE" id="PS50404">
    <property type="entry name" value="GST_NTER"/>
    <property type="match status" value="1"/>
</dbReference>
<accession>A0A2S0I4T5</accession>
<dbReference type="FunFam" id="1.20.1050.10:FF:000017">
    <property type="entry name" value="Maleylacetoacetate isomerase"/>
    <property type="match status" value="1"/>
</dbReference>
<feature type="domain" description="GST N-terminal" evidence="2">
    <location>
        <begin position="1"/>
        <end position="82"/>
    </location>
</feature>
<feature type="domain" description="GST C-terminal" evidence="3">
    <location>
        <begin position="87"/>
        <end position="214"/>
    </location>
</feature>
<dbReference type="InterPro" id="IPR034330">
    <property type="entry name" value="GST_Zeta_C"/>
</dbReference>
<organism evidence="4 5">
    <name type="scientific">Achromobacter spanius</name>
    <dbReference type="NCBI Taxonomy" id="217203"/>
    <lineage>
        <taxon>Bacteria</taxon>
        <taxon>Pseudomonadati</taxon>
        <taxon>Pseudomonadota</taxon>
        <taxon>Betaproteobacteria</taxon>
        <taxon>Burkholderiales</taxon>
        <taxon>Alcaligenaceae</taxon>
        <taxon>Achromobacter</taxon>
    </lineage>
</organism>
<dbReference type="GO" id="GO:0006559">
    <property type="term" value="P:L-phenylalanine catabolic process"/>
    <property type="evidence" value="ECO:0007669"/>
    <property type="project" value="TreeGrafter"/>
</dbReference>
<evidence type="ECO:0000259" key="2">
    <source>
        <dbReference type="PROSITE" id="PS50404"/>
    </source>
</evidence>
<dbReference type="PANTHER" id="PTHR42673:SF21">
    <property type="entry name" value="GLUTATHIONE S-TRANSFERASE YFCF"/>
    <property type="match status" value="1"/>
</dbReference>
<dbReference type="AlphaFoldDB" id="A0A2S0I4T5"/>
<dbReference type="InterPro" id="IPR010987">
    <property type="entry name" value="Glutathione-S-Trfase_C-like"/>
</dbReference>
<dbReference type="EMBL" id="CP023270">
    <property type="protein sequence ID" value="AVJ27003.1"/>
    <property type="molecule type" value="Genomic_DNA"/>
</dbReference>
<dbReference type="Pfam" id="PF13410">
    <property type="entry name" value="GST_C_2"/>
    <property type="match status" value="1"/>
</dbReference>
<evidence type="ECO:0000259" key="3">
    <source>
        <dbReference type="PROSITE" id="PS50405"/>
    </source>
</evidence>
<reference evidence="4 5" key="1">
    <citation type="submission" date="2017-09" db="EMBL/GenBank/DDBJ databases">
        <title>Genomic, metabolic, and phenotypic characteristics of bacterial isolates from the natural microbiome of the model nematode Caenorhabditis elegans.</title>
        <authorList>
            <person name="Zimmermann J."/>
            <person name="Obeng N."/>
            <person name="Yang W."/>
            <person name="Obeng O."/>
            <person name="Kissoyan K."/>
            <person name="Pees B."/>
            <person name="Dirksen P."/>
            <person name="Hoppner M."/>
            <person name="Franke A."/>
            <person name="Rosenstiel P."/>
            <person name="Leippe M."/>
            <person name="Dierking K."/>
            <person name="Kaleta C."/>
            <person name="Schulenburg H."/>
        </authorList>
    </citation>
    <scope>NUCLEOTIDE SEQUENCE [LARGE SCALE GENOMIC DNA]</scope>
    <source>
        <strain evidence="4 5">MYb73</strain>
    </source>
</reference>
<dbReference type="CDD" id="cd03191">
    <property type="entry name" value="GST_C_Zeta"/>
    <property type="match status" value="1"/>
</dbReference>
<dbReference type="PANTHER" id="PTHR42673">
    <property type="entry name" value="MALEYLACETOACETATE ISOMERASE"/>
    <property type="match status" value="1"/>
</dbReference>
<dbReference type="Proteomes" id="UP000239477">
    <property type="component" value="Chromosome"/>
</dbReference>
<dbReference type="InterPro" id="IPR040079">
    <property type="entry name" value="Glutathione_S-Trfase"/>
</dbReference>